<proteinExistence type="predicted"/>
<dbReference type="Proteomes" id="UP001596380">
    <property type="component" value="Unassembled WGS sequence"/>
</dbReference>
<organism evidence="1 2">
    <name type="scientific">Actinomadura yumaensis</name>
    <dbReference type="NCBI Taxonomy" id="111807"/>
    <lineage>
        <taxon>Bacteria</taxon>
        <taxon>Bacillati</taxon>
        <taxon>Actinomycetota</taxon>
        <taxon>Actinomycetes</taxon>
        <taxon>Streptosporangiales</taxon>
        <taxon>Thermomonosporaceae</taxon>
        <taxon>Actinomadura</taxon>
    </lineage>
</organism>
<dbReference type="RefSeq" id="WP_241684470.1">
    <property type="nucleotide sequence ID" value="NZ_JBHSXE010000001.1"/>
</dbReference>
<reference evidence="2" key="1">
    <citation type="journal article" date="2019" name="Int. J. Syst. Evol. Microbiol.">
        <title>The Global Catalogue of Microorganisms (GCM) 10K type strain sequencing project: providing services to taxonomists for standard genome sequencing and annotation.</title>
        <authorList>
            <consortium name="The Broad Institute Genomics Platform"/>
            <consortium name="The Broad Institute Genome Sequencing Center for Infectious Disease"/>
            <person name="Wu L."/>
            <person name="Ma J."/>
        </authorList>
    </citation>
    <scope>NUCLEOTIDE SEQUENCE [LARGE SCALE GENOMIC DNA]</scope>
    <source>
        <strain evidence="2">JCM 3369</strain>
    </source>
</reference>
<name>A0ABW2CIP0_9ACTN</name>
<sequence>MVALPVALQGAVGKPAEQFCSVAETVRRGAGGHAGPGVQRPGGDAAGAALGSSSIAAPRKDAPFVRAIVLSRLRLPGILGLLPVRKARFTFCV</sequence>
<comment type="caution">
    <text evidence="1">The sequence shown here is derived from an EMBL/GenBank/DDBJ whole genome shotgun (WGS) entry which is preliminary data.</text>
</comment>
<accession>A0ABW2CIP0</accession>
<protein>
    <submittedName>
        <fullName evidence="1">Uncharacterized protein</fullName>
    </submittedName>
</protein>
<dbReference type="EMBL" id="JBHSXS010000006">
    <property type="protein sequence ID" value="MFC6880781.1"/>
    <property type="molecule type" value="Genomic_DNA"/>
</dbReference>
<keyword evidence="2" id="KW-1185">Reference proteome</keyword>
<evidence type="ECO:0000313" key="1">
    <source>
        <dbReference type="EMBL" id="MFC6880781.1"/>
    </source>
</evidence>
<gene>
    <name evidence="1" type="ORF">ACFQKB_13525</name>
</gene>
<evidence type="ECO:0000313" key="2">
    <source>
        <dbReference type="Proteomes" id="UP001596380"/>
    </source>
</evidence>